<proteinExistence type="predicted"/>
<evidence type="ECO:0000313" key="2">
    <source>
        <dbReference type="Proteomes" id="UP000032274"/>
    </source>
</evidence>
<sequence length="142" mass="14601">LPATLDPRLCGDDEKGGSGGRSFLGEIEGGGVAVEDVLGDEPGIGHGLRHCHAPGLPMLVHRARREFEVARAALPGIGAVDQVDEADRIFGDPGADRLHLGILQQLGRQLAQQAADHRALLAQPHPLVRNGAGAAAPGAPDG</sequence>
<comment type="caution">
    <text evidence="1">The sequence shown here is derived from an EMBL/GenBank/DDBJ whole genome shotgun (WGS) entry which is preliminary data.</text>
</comment>
<reference evidence="1 2" key="1">
    <citation type="submission" date="2015-01" db="EMBL/GenBank/DDBJ databases">
        <title>Characterization of Swiss Staphylococcus aureus strains involved in food poisoning.</title>
        <authorList>
            <person name="Crovadore J."/>
            <person name="Chablais R."/>
            <person name="Tonacini J."/>
            <person name="Schnyder B."/>
            <person name="Lefort F."/>
        </authorList>
    </citation>
    <scope>NUCLEOTIDE SEQUENCE [LARGE SCALE GENOMIC DNA]</scope>
    <source>
        <strain evidence="1 2">SA-120</strain>
    </source>
</reference>
<dbReference type="AlphaFoldDB" id="A0AA40JQ52"/>
<evidence type="ECO:0000313" key="1">
    <source>
        <dbReference type="EMBL" id="KIU01505.1"/>
    </source>
</evidence>
<dbReference type="Proteomes" id="UP000032274">
    <property type="component" value="Unassembled WGS sequence"/>
</dbReference>
<feature type="non-terminal residue" evidence="1">
    <location>
        <position position="1"/>
    </location>
</feature>
<accession>A0AA40JQ52</accession>
<organism evidence="1 2">
    <name type="scientific">Staphylococcus aureus</name>
    <dbReference type="NCBI Taxonomy" id="1280"/>
    <lineage>
        <taxon>Bacteria</taxon>
        <taxon>Bacillati</taxon>
        <taxon>Bacillota</taxon>
        <taxon>Bacilli</taxon>
        <taxon>Bacillales</taxon>
        <taxon>Staphylococcaceae</taxon>
        <taxon>Staphylococcus</taxon>
    </lineage>
</organism>
<feature type="non-terminal residue" evidence="1">
    <location>
        <position position="142"/>
    </location>
</feature>
<name>A0AA40JQ52_STAAU</name>
<gene>
    <name evidence="1" type="ORF">QU38_01275</name>
</gene>
<protein>
    <submittedName>
        <fullName evidence="1">Uncharacterized protein</fullName>
    </submittedName>
</protein>
<dbReference type="EMBL" id="JXIG01000280">
    <property type="protein sequence ID" value="KIU01505.1"/>
    <property type="molecule type" value="Genomic_DNA"/>
</dbReference>